<organism evidence="1 2">
    <name type="scientific">Moelleriella libera RCEF 2490</name>
    <dbReference type="NCBI Taxonomy" id="1081109"/>
    <lineage>
        <taxon>Eukaryota</taxon>
        <taxon>Fungi</taxon>
        <taxon>Dikarya</taxon>
        <taxon>Ascomycota</taxon>
        <taxon>Pezizomycotina</taxon>
        <taxon>Sordariomycetes</taxon>
        <taxon>Hypocreomycetidae</taxon>
        <taxon>Hypocreales</taxon>
        <taxon>Clavicipitaceae</taxon>
        <taxon>Moelleriella</taxon>
    </lineage>
</organism>
<evidence type="ECO:0008006" key="3">
    <source>
        <dbReference type="Google" id="ProtNLM"/>
    </source>
</evidence>
<sequence length="108" mass="11928">MPGNIWLHGVANKGAEGRIVVDKSLGHVFLKGFLAERSDNTIRDKIRPHLNAISALPLGEALAYKATLKDLISRLNDLSQLSLWVAHYDLNKVNVLVNEKCDITALID</sequence>
<evidence type="ECO:0000313" key="2">
    <source>
        <dbReference type="Proteomes" id="UP000078544"/>
    </source>
</evidence>
<name>A0A166U4X2_9HYPO</name>
<accession>A0A166U4X2</accession>
<reference evidence="1 2" key="1">
    <citation type="journal article" date="2016" name="Genome Biol. Evol.">
        <title>Divergent and convergent evolution of fungal pathogenicity.</title>
        <authorList>
            <person name="Shang Y."/>
            <person name="Xiao G."/>
            <person name="Zheng P."/>
            <person name="Cen K."/>
            <person name="Zhan S."/>
            <person name="Wang C."/>
        </authorList>
    </citation>
    <scope>NUCLEOTIDE SEQUENCE [LARGE SCALE GENOMIC DNA]</scope>
    <source>
        <strain evidence="1 2">RCEF 2490</strain>
    </source>
</reference>
<dbReference type="EMBL" id="AZGY01000002">
    <property type="protein sequence ID" value="OAA32063.1"/>
    <property type="molecule type" value="Genomic_DNA"/>
</dbReference>
<dbReference type="OrthoDB" id="5598852at2759"/>
<dbReference type="Proteomes" id="UP000078544">
    <property type="component" value="Unassembled WGS sequence"/>
</dbReference>
<protein>
    <recommendedName>
        <fullName evidence="3">Protein kinase-like domain protein</fullName>
    </recommendedName>
</protein>
<proteinExistence type="predicted"/>
<evidence type="ECO:0000313" key="1">
    <source>
        <dbReference type="EMBL" id="OAA32063.1"/>
    </source>
</evidence>
<keyword evidence="2" id="KW-1185">Reference proteome</keyword>
<dbReference type="AlphaFoldDB" id="A0A166U4X2"/>
<dbReference type="STRING" id="1081109.A0A166U4X2"/>
<gene>
    <name evidence="1" type="ORF">AAL_01395</name>
</gene>
<comment type="caution">
    <text evidence="1">The sequence shown here is derived from an EMBL/GenBank/DDBJ whole genome shotgun (WGS) entry which is preliminary data.</text>
</comment>